<feature type="compositionally biased region" description="Polar residues" evidence="1">
    <location>
        <begin position="34"/>
        <end position="46"/>
    </location>
</feature>
<keyword evidence="3" id="KW-1185">Reference proteome</keyword>
<evidence type="ECO:0000313" key="2">
    <source>
        <dbReference type="EMBL" id="PKI37984.1"/>
    </source>
</evidence>
<dbReference type="AlphaFoldDB" id="A0A2I0I1W5"/>
<dbReference type="EMBL" id="PGOL01004239">
    <property type="protein sequence ID" value="PKI37984.1"/>
    <property type="molecule type" value="Genomic_DNA"/>
</dbReference>
<organism evidence="2 3">
    <name type="scientific">Punica granatum</name>
    <name type="common">Pomegranate</name>
    <dbReference type="NCBI Taxonomy" id="22663"/>
    <lineage>
        <taxon>Eukaryota</taxon>
        <taxon>Viridiplantae</taxon>
        <taxon>Streptophyta</taxon>
        <taxon>Embryophyta</taxon>
        <taxon>Tracheophyta</taxon>
        <taxon>Spermatophyta</taxon>
        <taxon>Magnoliopsida</taxon>
        <taxon>eudicotyledons</taxon>
        <taxon>Gunneridae</taxon>
        <taxon>Pentapetalae</taxon>
        <taxon>rosids</taxon>
        <taxon>malvids</taxon>
        <taxon>Myrtales</taxon>
        <taxon>Lythraceae</taxon>
        <taxon>Punica</taxon>
    </lineage>
</organism>
<comment type="caution">
    <text evidence="2">The sequence shown here is derived from an EMBL/GenBank/DDBJ whole genome shotgun (WGS) entry which is preliminary data.</text>
</comment>
<evidence type="ECO:0000313" key="3">
    <source>
        <dbReference type="Proteomes" id="UP000233551"/>
    </source>
</evidence>
<feature type="region of interest" description="Disordered" evidence="1">
    <location>
        <begin position="25"/>
        <end position="49"/>
    </location>
</feature>
<protein>
    <submittedName>
        <fullName evidence="2">Uncharacterized protein</fullName>
    </submittedName>
</protein>
<proteinExistence type="predicted"/>
<sequence>MVSQYPPGTKTALNRMLLHIRKSFREHLNHRDNQQSQPSNNSTTPQPEACSHLQCLDMSENYPIMLDFHDRTLQPLRIAAQNLRP</sequence>
<name>A0A2I0I1W5_PUNGR</name>
<evidence type="ECO:0000256" key="1">
    <source>
        <dbReference type="SAM" id="MobiDB-lite"/>
    </source>
</evidence>
<gene>
    <name evidence="2" type="ORF">CRG98_041626</name>
</gene>
<reference evidence="2 3" key="1">
    <citation type="submission" date="2017-11" db="EMBL/GenBank/DDBJ databases">
        <title>De-novo sequencing of pomegranate (Punica granatum L.) genome.</title>
        <authorList>
            <person name="Akparov Z."/>
            <person name="Amiraslanov A."/>
            <person name="Hajiyeva S."/>
            <person name="Abbasov M."/>
            <person name="Kaur K."/>
            <person name="Hamwieh A."/>
            <person name="Solovyev V."/>
            <person name="Salamov A."/>
            <person name="Braich B."/>
            <person name="Kosarev P."/>
            <person name="Mahmoud A."/>
            <person name="Hajiyev E."/>
            <person name="Babayeva S."/>
            <person name="Izzatullayeva V."/>
            <person name="Mammadov A."/>
            <person name="Mammadov A."/>
            <person name="Sharifova S."/>
            <person name="Ojaghi J."/>
            <person name="Eynullazada K."/>
            <person name="Bayramov B."/>
            <person name="Abdulazimova A."/>
            <person name="Shahmuradov I."/>
        </authorList>
    </citation>
    <scope>NUCLEOTIDE SEQUENCE [LARGE SCALE GENOMIC DNA]</scope>
    <source>
        <strain evidence="3">cv. AG2017</strain>
        <tissue evidence="2">Leaf</tissue>
    </source>
</reference>
<accession>A0A2I0I1W5</accession>
<dbReference type="Proteomes" id="UP000233551">
    <property type="component" value="Unassembled WGS sequence"/>
</dbReference>